<dbReference type="AlphaFoldDB" id="A0A9P6IU80"/>
<organism evidence="2 3">
    <name type="scientific">Mortierella alpina</name>
    <name type="common">Oleaginous fungus</name>
    <name type="synonym">Mortierella renispora</name>
    <dbReference type="NCBI Taxonomy" id="64518"/>
    <lineage>
        <taxon>Eukaryota</taxon>
        <taxon>Fungi</taxon>
        <taxon>Fungi incertae sedis</taxon>
        <taxon>Mucoromycota</taxon>
        <taxon>Mortierellomycotina</taxon>
        <taxon>Mortierellomycetes</taxon>
        <taxon>Mortierellales</taxon>
        <taxon>Mortierellaceae</taxon>
        <taxon>Mortierella</taxon>
    </lineage>
</organism>
<evidence type="ECO:0000256" key="1">
    <source>
        <dbReference type="SAM" id="MobiDB-lite"/>
    </source>
</evidence>
<comment type="caution">
    <text evidence="2">The sequence shown here is derived from an EMBL/GenBank/DDBJ whole genome shotgun (WGS) entry which is preliminary data.</text>
</comment>
<reference evidence="2" key="1">
    <citation type="journal article" date="2020" name="Fungal Divers.">
        <title>Resolving the Mortierellaceae phylogeny through synthesis of multi-gene phylogenetics and phylogenomics.</title>
        <authorList>
            <person name="Vandepol N."/>
            <person name="Liber J."/>
            <person name="Desiro A."/>
            <person name="Na H."/>
            <person name="Kennedy M."/>
            <person name="Barry K."/>
            <person name="Grigoriev I.V."/>
            <person name="Miller A.N."/>
            <person name="O'Donnell K."/>
            <person name="Stajich J.E."/>
            <person name="Bonito G."/>
        </authorList>
    </citation>
    <scope>NUCLEOTIDE SEQUENCE</scope>
    <source>
        <strain evidence="2">CK1249</strain>
    </source>
</reference>
<feature type="compositionally biased region" description="Basic and acidic residues" evidence="1">
    <location>
        <begin position="1"/>
        <end position="12"/>
    </location>
</feature>
<proteinExistence type="predicted"/>
<feature type="region of interest" description="Disordered" evidence="1">
    <location>
        <begin position="1"/>
        <end position="51"/>
    </location>
</feature>
<dbReference type="Proteomes" id="UP000738359">
    <property type="component" value="Unassembled WGS sequence"/>
</dbReference>
<feature type="non-terminal residue" evidence="2">
    <location>
        <position position="1"/>
    </location>
</feature>
<sequence length="60" mass="6712">YVEDCIADRPSEDNIPSESDQIHQHGSTIRSQKAMEPQEREPTPLEPTLSEDAMVACPEC</sequence>
<keyword evidence="3" id="KW-1185">Reference proteome</keyword>
<feature type="compositionally biased region" description="Polar residues" evidence="1">
    <location>
        <begin position="14"/>
        <end position="31"/>
    </location>
</feature>
<evidence type="ECO:0000313" key="2">
    <source>
        <dbReference type="EMBL" id="KAF9948143.1"/>
    </source>
</evidence>
<dbReference type="EMBL" id="JAAAHY010001565">
    <property type="protein sequence ID" value="KAF9948143.1"/>
    <property type="molecule type" value="Genomic_DNA"/>
</dbReference>
<feature type="non-terminal residue" evidence="2">
    <location>
        <position position="60"/>
    </location>
</feature>
<name>A0A9P6IU80_MORAP</name>
<protein>
    <submittedName>
        <fullName evidence="2">Uncharacterized protein</fullName>
    </submittedName>
</protein>
<accession>A0A9P6IU80</accession>
<gene>
    <name evidence="2" type="ORF">BGZ70_002345</name>
</gene>
<evidence type="ECO:0000313" key="3">
    <source>
        <dbReference type="Proteomes" id="UP000738359"/>
    </source>
</evidence>